<keyword evidence="2 5" id="KW-0378">Hydrolase</keyword>
<gene>
    <name evidence="5" type="ORF">CS053_01005</name>
</gene>
<name>A0A5B9DXA3_9GAMM</name>
<dbReference type="SUPFAM" id="SSF51445">
    <property type="entry name" value="(Trans)glycosidases"/>
    <property type="match status" value="1"/>
</dbReference>
<dbReference type="GO" id="GO:0030246">
    <property type="term" value="F:carbohydrate binding"/>
    <property type="evidence" value="ECO:0007669"/>
    <property type="project" value="InterPro"/>
</dbReference>
<dbReference type="SUPFAM" id="SSF74650">
    <property type="entry name" value="Galactose mutarotase-like"/>
    <property type="match status" value="1"/>
</dbReference>
<sequence>MSSSILRTTTRRTLTAALATGLLLAAPALFATAAPTASAIHADTQGVAFRLGNEHVSIRFDGAGVVHVQALPAGVSDAHTLVLDPHAKPVAASDAKVHDDGTTLTLTSDRLVAIWHKQADTLELQDAQHHSLLTLDLAALAKGQVQLTHATDDALYGIHGYDKDENASAGLLRNGTQVAKAGEQGFAGAPFVWSTAGYGVLVDSDGASFALKGGRIDISGLSKPAMDVYLMAGDPPQLFGELARLSGHAPLFPKWSLGFINSQWGIDEKEFRQIIATYRAKHIPLDAFTFDFDWKNWGNDWGEFSWNPVKFPDGPTGKLKADMDKLGVHMTGIMKPRVHVNTVEGHYATAHDLWLPGEKVSNDYFSHKPVKDLDFDKPATRAWFFNSALKHSFDTGIIGWWNDEADTTKSDTQFLNMQRSIYDGQRAYSNLRVWSINRDFWLGAQRYAYGLWSGDIDTGFKSMAAQRPRMLSAISVGEMQWGMDGGGFNGHPSDENYARWIEFGAFTPIFRVHGTFGQKRQPWTYGPIAEKAATKAIRLRYKLLPYMYAYQHQDHTHGVGLVRPLAFAWPHDAKVRNDTSGWLFGQWLLVSPVVQQGQTVKHIYLPAGRWTDWFTGKVYAGGQTIAVTVDAKSWLDIPLFIRDGAIIPTWPPMDYVGQHPVTTLSVDMFPADHATHFDYYDDDGDTYAYEHGHYFSQQLTTQREGDSVHVDIAASRGSYAPALKFYLLKIHGAQAANVTDHGHALPALDSLDALEHASGEGWAHGHDRYGDVTWVRVAAAKAQDIVLASKNRKGTE</sequence>
<keyword evidence="2" id="KW-0326">Glycosidase</keyword>
<evidence type="ECO:0000256" key="2">
    <source>
        <dbReference type="RuleBase" id="RU361185"/>
    </source>
</evidence>
<dbReference type="Proteomes" id="UP000321807">
    <property type="component" value="Chromosome"/>
</dbReference>
<dbReference type="InterPro" id="IPR011013">
    <property type="entry name" value="Gal_mutarotase_sf_dom"/>
</dbReference>
<dbReference type="Pfam" id="PF21365">
    <property type="entry name" value="Glyco_hydro_31_3rd"/>
    <property type="match status" value="1"/>
</dbReference>
<protein>
    <submittedName>
        <fullName evidence="5">Glycoside hydrolase family 31 protein</fullName>
    </submittedName>
</protein>
<dbReference type="PANTHER" id="PTHR43863:SF2">
    <property type="entry name" value="MALTASE-GLUCOAMYLASE"/>
    <property type="match status" value="1"/>
</dbReference>
<accession>A0A5B9DXA3</accession>
<dbReference type="InterPro" id="IPR013780">
    <property type="entry name" value="Glyco_hydro_b"/>
</dbReference>
<dbReference type="InterPro" id="IPR000595">
    <property type="entry name" value="cNMP-bd_dom"/>
</dbReference>
<dbReference type="InterPro" id="IPR033403">
    <property type="entry name" value="DUF5110"/>
</dbReference>
<evidence type="ECO:0000313" key="5">
    <source>
        <dbReference type="EMBL" id="QEE23231.1"/>
    </source>
</evidence>
<dbReference type="PROSITE" id="PS50042">
    <property type="entry name" value="CNMP_BINDING_3"/>
    <property type="match status" value="1"/>
</dbReference>
<dbReference type="Gene3D" id="3.20.20.80">
    <property type="entry name" value="Glycosidases"/>
    <property type="match status" value="1"/>
</dbReference>
<dbReference type="InterPro" id="IPR017853">
    <property type="entry name" value="GH"/>
</dbReference>
<dbReference type="KEGG" id="rgl:CS053_01005"/>
<evidence type="ECO:0000313" key="6">
    <source>
        <dbReference type="Proteomes" id="UP000321807"/>
    </source>
</evidence>
<dbReference type="CDD" id="cd06589">
    <property type="entry name" value="GH31"/>
    <property type="match status" value="1"/>
</dbReference>
<dbReference type="AlphaFoldDB" id="A0A5B9DXA3"/>
<keyword evidence="3" id="KW-0732">Signal</keyword>
<dbReference type="InterPro" id="IPR006311">
    <property type="entry name" value="TAT_signal"/>
</dbReference>
<dbReference type="EMBL" id="CP042807">
    <property type="protein sequence ID" value="QEE23231.1"/>
    <property type="molecule type" value="Genomic_DNA"/>
</dbReference>
<dbReference type="Pfam" id="PF17137">
    <property type="entry name" value="DUF5110"/>
    <property type="match status" value="1"/>
</dbReference>
<feature type="domain" description="Cyclic nucleotide-binding" evidence="4">
    <location>
        <begin position="209"/>
        <end position="275"/>
    </location>
</feature>
<reference evidence="5 6" key="1">
    <citation type="submission" date="2019-08" db="EMBL/GenBank/DDBJ databases">
        <title>Complete genome sequence of Rhodanobacter glycinis strain T01E-68 isolated from tomato root.</title>
        <authorList>
            <person name="Weon H.-Y."/>
            <person name="Lee S.A."/>
        </authorList>
    </citation>
    <scope>NUCLEOTIDE SEQUENCE [LARGE SCALE GENOMIC DNA]</scope>
    <source>
        <strain evidence="5 6">T01E-68</strain>
    </source>
</reference>
<organism evidence="5 6">
    <name type="scientific">Rhodanobacter glycinis</name>
    <dbReference type="NCBI Taxonomy" id="582702"/>
    <lineage>
        <taxon>Bacteria</taxon>
        <taxon>Pseudomonadati</taxon>
        <taxon>Pseudomonadota</taxon>
        <taxon>Gammaproteobacteria</taxon>
        <taxon>Lysobacterales</taxon>
        <taxon>Rhodanobacteraceae</taxon>
        <taxon>Rhodanobacter</taxon>
    </lineage>
</organism>
<evidence type="ECO:0000256" key="3">
    <source>
        <dbReference type="SAM" id="SignalP"/>
    </source>
</evidence>
<dbReference type="GO" id="GO:0004553">
    <property type="term" value="F:hydrolase activity, hydrolyzing O-glycosyl compounds"/>
    <property type="evidence" value="ECO:0007669"/>
    <property type="project" value="InterPro"/>
</dbReference>
<dbReference type="Gene3D" id="2.60.40.1760">
    <property type="entry name" value="glycosyl hydrolase (family 31)"/>
    <property type="match status" value="1"/>
</dbReference>
<evidence type="ECO:0000256" key="1">
    <source>
        <dbReference type="ARBA" id="ARBA00007806"/>
    </source>
</evidence>
<dbReference type="InterPro" id="IPR000322">
    <property type="entry name" value="Glyco_hydro_31_TIM"/>
</dbReference>
<dbReference type="PANTHER" id="PTHR43863">
    <property type="entry name" value="HYDROLASE, PUTATIVE (AFU_ORTHOLOGUE AFUA_1G03140)-RELATED"/>
    <property type="match status" value="1"/>
</dbReference>
<dbReference type="Gene3D" id="2.60.40.1180">
    <property type="entry name" value="Golgi alpha-mannosidase II"/>
    <property type="match status" value="2"/>
</dbReference>
<dbReference type="InterPro" id="IPR051816">
    <property type="entry name" value="Glycosyl_Hydrolase_31"/>
</dbReference>
<dbReference type="PROSITE" id="PS51318">
    <property type="entry name" value="TAT"/>
    <property type="match status" value="1"/>
</dbReference>
<dbReference type="RefSeq" id="WP_147626010.1">
    <property type="nucleotide sequence ID" value="NZ_CP042807.1"/>
</dbReference>
<dbReference type="SUPFAM" id="SSF51011">
    <property type="entry name" value="Glycosyl hydrolase domain"/>
    <property type="match status" value="1"/>
</dbReference>
<feature type="chain" id="PRO_5022823163" evidence="3">
    <location>
        <begin position="34"/>
        <end position="796"/>
    </location>
</feature>
<proteinExistence type="inferred from homology"/>
<comment type="similarity">
    <text evidence="1 2">Belongs to the glycosyl hydrolase 31 family.</text>
</comment>
<evidence type="ECO:0000259" key="4">
    <source>
        <dbReference type="PROSITE" id="PS50042"/>
    </source>
</evidence>
<dbReference type="Pfam" id="PF01055">
    <property type="entry name" value="Glyco_hydro_31_2nd"/>
    <property type="match status" value="1"/>
</dbReference>
<dbReference type="InterPro" id="IPR048395">
    <property type="entry name" value="Glyco_hydro_31_C"/>
</dbReference>
<feature type="signal peptide" evidence="3">
    <location>
        <begin position="1"/>
        <end position="33"/>
    </location>
</feature>
<dbReference type="GO" id="GO:0005975">
    <property type="term" value="P:carbohydrate metabolic process"/>
    <property type="evidence" value="ECO:0007669"/>
    <property type="project" value="InterPro"/>
</dbReference>